<keyword evidence="3" id="KW-1185">Reference proteome</keyword>
<organism evidence="2 3">
    <name type="scientific">Pisolithus microcarpus 441</name>
    <dbReference type="NCBI Taxonomy" id="765257"/>
    <lineage>
        <taxon>Eukaryota</taxon>
        <taxon>Fungi</taxon>
        <taxon>Dikarya</taxon>
        <taxon>Basidiomycota</taxon>
        <taxon>Agaricomycotina</taxon>
        <taxon>Agaricomycetes</taxon>
        <taxon>Agaricomycetidae</taxon>
        <taxon>Boletales</taxon>
        <taxon>Sclerodermatineae</taxon>
        <taxon>Pisolithaceae</taxon>
        <taxon>Pisolithus</taxon>
    </lineage>
</organism>
<reference evidence="3" key="2">
    <citation type="submission" date="2015-01" db="EMBL/GenBank/DDBJ databases">
        <title>Evolutionary Origins and Diversification of the Mycorrhizal Mutualists.</title>
        <authorList>
            <consortium name="DOE Joint Genome Institute"/>
            <consortium name="Mycorrhizal Genomics Consortium"/>
            <person name="Kohler A."/>
            <person name="Kuo A."/>
            <person name="Nagy L.G."/>
            <person name="Floudas D."/>
            <person name="Copeland A."/>
            <person name="Barry K.W."/>
            <person name="Cichocki N."/>
            <person name="Veneault-Fourrey C."/>
            <person name="LaButti K."/>
            <person name="Lindquist E.A."/>
            <person name="Lipzen A."/>
            <person name="Lundell T."/>
            <person name="Morin E."/>
            <person name="Murat C."/>
            <person name="Riley R."/>
            <person name="Ohm R."/>
            <person name="Sun H."/>
            <person name="Tunlid A."/>
            <person name="Henrissat B."/>
            <person name="Grigoriev I.V."/>
            <person name="Hibbett D.S."/>
            <person name="Martin F."/>
        </authorList>
    </citation>
    <scope>NUCLEOTIDE SEQUENCE [LARGE SCALE GENOMIC DNA]</scope>
    <source>
        <strain evidence="3">441</strain>
    </source>
</reference>
<protein>
    <submittedName>
        <fullName evidence="2">Uncharacterized protein</fullName>
    </submittedName>
</protein>
<dbReference type="EMBL" id="KN833763">
    <property type="protein sequence ID" value="KIK20505.1"/>
    <property type="molecule type" value="Genomic_DNA"/>
</dbReference>
<sequence length="137" mass="14455">ASAEKAARTSGDVSILISKATASGEGLDGNAQGAPDEGEDEETITAEIDENGPLIIDDVVATSPVAKSFEDDDGDEDKSRLFRLSLIDFAHTRLVPGQGPDTRVLLVIDTQPTHSRTADTRVVPALLHENAGVKYPC</sequence>
<name>A0A0C9Y7A4_9AGAM</name>
<dbReference type="OrthoDB" id="338650at2759"/>
<dbReference type="HOGENOM" id="CLU_1949690_0_0_1"/>
<evidence type="ECO:0000313" key="2">
    <source>
        <dbReference type="EMBL" id="KIK20505.1"/>
    </source>
</evidence>
<proteinExistence type="predicted"/>
<dbReference type="Gene3D" id="3.30.470.160">
    <property type="entry name" value="Inositol polyphosphate kinase"/>
    <property type="match status" value="1"/>
</dbReference>
<evidence type="ECO:0000313" key="3">
    <source>
        <dbReference type="Proteomes" id="UP000054018"/>
    </source>
</evidence>
<feature type="non-terminal residue" evidence="2">
    <location>
        <position position="1"/>
    </location>
</feature>
<accession>A0A0C9Y7A4</accession>
<reference evidence="2 3" key="1">
    <citation type="submission" date="2014-04" db="EMBL/GenBank/DDBJ databases">
        <authorList>
            <consortium name="DOE Joint Genome Institute"/>
            <person name="Kuo A."/>
            <person name="Kohler A."/>
            <person name="Costa M.D."/>
            <person name="Nagy L.G."/>
            <person name="Floudas D."/>
            <person name="Copeland A."/>
            <person name="Barry K.W."/>
            <person name="Cichocki N."/>
            <person name="Veneault-Fourrey C."/>
            <person name="LaButti K."/>
            <person name="Lindquist E.A."/>
            <person name="Lipzen A."/>
            <person name="Lundell T."/>
            <person name="Morin E."/>
            <person name="Murat C."/>
            <person name="Sun H."/>
            <person name="Tunlid A."/>
            <person name="Henrissat B."/>
            <person name="Grigoriev I.V."/>
            <person name="Hibbett D.S."/>
            <person name="Martin F."/>
            <person name="Nordberg H.P."/>
            <person name="Cantor M.N."/>
            <person name="Hua S.X."/>
        </authorList>
    </citation>
    <scope>NUCLEOTIDE SEQUENCE [LARGE SCALE GENOMIC DNA]</scope>
    <source>
        <strain evidence="2 3">441</strain>
    </source>
</reference>
<dbReference type="STRING" id="765257.A0A0C9Y7A4"/>
<gene>
    <name evidence="2" type="ORF">PISMIDRAFT_682203</name>
</gene>
<dbReference type="AlphaFoldDB" id="A0A0C9Y7A4"/>
<dbReference type="Proteomes" id="UP000054018">
    <property type="component" value="Unassembled WGS sequence"/>
</dbReference>
<feature type="region of interest" description="Disordered" evidence="1">
    <location>
        <begin position="19"/>
        <end position="42"/>
    </location>
</feature>
<evidence type="ECO:0000256" key="1">
    <source>
        <dbReference type="SAM" id="MobiDB-lite"/>
    </source>
</evidence>
<dbReference type="InterPro" id="IPR038286">
    <property type="entry name" value="IPK_sf"/>
</dbReference>